<sequence length="456" mass="49661">MCACLLFQTFYYPLALVPPYPSLTHTLQPTPLELGRSARYRTRYNGYRGYRMPMLRHLPDEVHNVGAGMGPDFMGSWVESTLSPVPEGARHDSERAVSALEPARRQVITDTVPYSNHDMTIKQTIGPFVKIVQWNQGSKEKELSENKPSQFLKQITTDKNMTIGFGIVDKGSAISDQLSFRLIEIPVGSLELPVPTLDLMLAPAVQASFNKSKVVVDLSPSPYSIEGVEFASVRQLEKGSINSPSEMVRSMRQMKDSGQSSEDKITELVRTSGDTLDGLSDGIFSVSKSAVDGSGSQSMSSGELLQVPLTDAVNGNFRRDASAPIGFDLLGIVDPTLGPSISDTSTVIVKDAGSEILVKSNLFEQGLNSASNDTRSVAETTQGDSFGTGLPYMKYLEAFGPGPYGNCRIPARVVCGAQIGWETVVGMDEWCRMNCVVFMYSTYCDDGRCQCKCTST</sequence>
<proteinExistence type="predicted"/>
<name>A0A9D4LKA8_DREPO</name>
<evidence type="ECO:0000313" key="2">
    <source>
        <dbReference type="Proteomes" id="UP000828390"/>
    </source>
</evidence>
<accession>A0A9D4LKA8</accession>
<dbReference type="AlphaFoldDB" id="A0A9D4LKA8"/>
<comment type="caution">
    <text evidence="1">The sequence shown here is derived from an EMBL/GenBank/DDBJ whole genome shotgun (WGS) entry which is preliminary data.</text>
</comment>
<gene>
    <name evidence="1" type="ORF">DPMN_023029</name>
</gene>
<organism evidence="1 2">
    <name type="scientific">Dreissena polymorpha</name>
    <name type="common">Zebra mussel</name>
    <name type="synonym">Mytilus polymorpha</name>
    <dbReference type="NCBI Taxonomy" id="45954"/>
    <lineage>
        <taxon>Eukaryota</taxon>
        <taxon>Metazoa</taxon>
        <taxon>Spiralia</taxon>
        <taxon>Lophotrochozoa</taxon>
        <taxon>Mollusca</taxon>
        <taxon>Bivalvia</taxon>
        <taxon>Autobranchia</taxon>
        <taxon>Heteroconchia</taxon>
        <taxon>Euheterodonta</taxon>
        <taxon>Imparidentia</taxon>
        <taxon>Neoheterodontei</taxon>
        <taxon>Myida</taxon>
        <taxon>Dreissenoidea</taxon>
        <taxon>Dreissenidae</taxon>
        <taxon>Dreissena</taxon>
    </lineage>
</organism>
<dbReference type="Proteomes" id="UP000828390">
    <property type="component" value="Unassembled WGS sequence"/>
</dbReference>
<keyword evidence="2" id="KW-1185">Reference proteome</keyword>
<reference evidence="1" key="1">
    <citation type="journal article" date="2019" name="bioRxiv">
        <title>The Genome of the Zebra Mussel, Dreissena polymorpha: A Resource for Invasive Species Research.</title>
        <authorList>
            <person name="McCartney M.A."/>
            <person name="Auch B."/>
            <person name="Kono T."/>
            <person name="Mallez S."/>
            <person name="Zhang Y."/>
            <person name="Obille A."/>
            <person name="Becker A."/>
            <person name="Abrahante J.E."/>
            <person name="Garbe J."/>
            <person name="Badalamenti J.P."/>
            <person name="Herman A."/>
            <person name="Mangelson H."/>
            <person name="Liachko I."/>
            <person name="Sullivan S."/>
            <person name="Sone E.D."/>
            <person name="Koren S."/>
            <person name="Silverstein K.A.T."/>
            <person name="Beckman K.B."/>
            <person name="Gohl D.M."/>
        </authorList>
    </citation>
    <scope>NUCLEOTIDE SEQUENCE</scope>
    <source>
        <strain evidence="1">Duluth1</strain>
        <tissue evidence="1">Whole animal</tissue>
    </source>
</reference>
<reference evidence="1" key="2">
    <citation type="submission" date="2020-11" db="EMBL/GenBank/DDBJ databases">
        <authorList>
            <person name="McCartney M.A."/>
            <person name="Auch B."/>
            <person name="Kono T."/>
            <person name="Mallez S."/>
            <person name="Becker A."/>
            <person name="Gohl D.M."/>
            <person name="Silverstein K.A.T."/>
            <person name="Koren S."/>
            <person name="Bechman K.B."/>
            <person name="Herman A."/>
            <person name="Abrahante J.E."/>
            <person name="Garbe J."/>
        </authorList>
    </citation>
    <scope>NUCLEOTIDE SEQUENCE</scope>
    <source>
        <strain evidence="1">Duluth1</strain>
        <tissue evidence="1">Whole animal</tissue>
    </source>
</reference>
<dbReference type="EMBL" id="JAIWYP010000002">
    <property type="protein sequence ID" value="KAH3860138.1"/>
    <property type="molecule type" value="Genomic_DNA"/>
</dbReference>
<protein>
    <submittedName>
        <fullName evidence="1">Uncharacterized protein</fullName>
    </submittedName>
</protein>
<evidence type="ECO:0000313" key="1">
    <source>
        <dbReference type="EMBL" id="KAH3860138.1"/>
    </source>
</evidence>